<gene>
    <name evidence="3" type="ORF">FRE64_08495</name>
</gene>
<dbReference type="InterPro" id="IPR046761">
    <property type="entry name" value="Tab2-like_C"/>
</dbReference>
<evidence type="ECO:0000259" key="2">
    <source>
        <dbReference type="Pfam" id="PF20429"/>
    </source>
</evidence>
<feature type="domain" description="RNA-binding protein Tab2/Atab2 C-terminal" evidence="2">
    <location>
        <begin position="134"/>
        <end position="286"/>
    </location>
</feature>
<sequence length="287" mass="32719">MDTIWELDFYSRPIRDENNKKLWEVLICESPLDVKTTPDQLFRYNKFCSAKSVNSIFLQEAINDAIAQSGHSPKKIRFFRRPMSNMITKACEDLGITALPSRRTYALQKWMRQRQEEVYPQQEGYDESAVTNVSVQYPAENPAILPDAIRGDKGDKWAFVTLEAQSFQEMNEWDISFGEGFPLSLFELDADTKIPGLVIFSPRAIPFAGWMSGIELSQIQLQQGSLPRLILQTGSSECWILADITNPETLKEAKSFQEAKEKAEGVHFFAIQRDPNSDSFAGFWLLA</sequence>
<dbReference type="RefSeq" id="WP_146295570.1">
    <property type="nucleotide sequence ID" value="NZ_CP042326.1"/>
</dbReference>
<name>A0A5B8NLQ1_9CHRO</name>
<evidence type="ECO:0000313" key="3">
    <source>
        <dbReference type="EMBL" id="QDZ39974.1"/>
    </source>
</evidence>
<protein>
    <submittedName>
        <fullName evidence="3">DUF1092 family protein</fullName>
    </submittedName>
</protein>
<evidence type="ECO:0000259" key="1">
    <source>
        <dbReference type="Pfam" id="PF06485"/>
    </source>
</evidence>
<dbReference type="GO" id="GO:0003723">
    <property type="term" value="F:RNA binding"/>
    <property type="evidence" value="ECO:0007669"/>
    <property type="project" value="InterPro"/>
</dbReference>
<dbReference type="Proteomes" id="UP000318453">
    <property type="component" value="Chromosome"/>
</dbReference>
<dbReference type="EMBL" id="CP042326">
    <property type="protein sequence ID" value="QDZ39974.1"/>
    <property type="molecule type" value="Genomic_DNA"/>
</dbReference>
<dbReference type="PANTHER" id="PTHR34556">
    <property type="match status" value="1"/>
</dbReference>
<dbReference type="InterPro" id="IPR046760">
    <property type="entry name" value="Tab2-like_N"/>
</dbReference>
<dbReference type="KEGG" id="enn:FRE64_08495"/>
<evidence type="ECO:0000313" key="4">
    <source>
        <dbReference type="Proteomes" id="UP000318453"/>
    </source>
</evidence>
<feature type="domain" description="RNA-binding protein Tab2-like N-terminal" evidence="1">
    <location>
        <begin position="4"/>
        <end position="114"/>
    </location>
</feature>
<accession>A0A5B8NLQ1</accession>
<reference evidence="3 4" key="1">
    <citation type="submission" date="2019-08" db="EMBL/GenBank/DDBJ databases">
        <title>Carotenoids and Carotenoid Binding Proteins in the Halophilic Cyanobacterium Euhalothece sp. ZM00.</title>
        <authorList>
            <person name="Cho S.M."/>
            <person name="Song J.Y."/>
            <person name="Park Y.-I."/>
        </authorList>
    </citation>
    <scope>NUCLEOTIDE SEQUENCE [LARGE SCALE GENOMIC DNA]</scope>
    <source>
        <strain evidence="3 4">Z-M001</strain>
    </source>
</reference>
<dbReference type="InterPro" id="IPR009472">
    <property type="entry name" value="Tab2-like"/>
</dbReference>
<keyword evidence="4" id="KW-1185">Reference proteome</keyword>
<dbReference type="Pfam" id="PF06485">
    <property type="entry name" value="Tab2-like_N"/>
    <property type="match status" value="1"/>
</dbReference>
<proteinExistence type="predicted"/>
<dbReference type="PANTHER" id="PTHR34556:SF2">
    <property type="entry name" value="PROTEIN TAB2 HOMOLOG, CHLOROPLASTIC"/>
    <property type="match status" value="1"/>
</dbReference>
<organism evidence="3 4">
    <name type="scientific">Euhalothece natronophila Z-M001</name>
    <dbReference type="NCBI Taxonomy" id="522448"/>
    <lineage>
        <taxon>Bacteria</taxon>
        <taxon>Bacillati</taxon>
        <taxon>Cyanobacteriota</taxon>
        <taxon>Cyanophyceae</taxon>
        <taxon>Oscillatoriophycideae</taxon>
        <taxon>Chroococcales</taxon>
        <taxon>Halothecacae</taxon>
        <taxon>Halothece cluster</taxon>
        <taxon>Euhalothece</taxon>
    </lineage>
</organism>
<dbReference type="AlphaFoldDB" id="A0A5B8NLQ1"/>
<dbReference type="Pfam" id="PF20429">
    <property type="entry name" value="Tab2-like_C"/>
    <property type="match status" value="1"/>
</dbReference>
<dbReference type="OrthoDB" id="420270at2"/>